<reference evidence="1" key="2">
    <citation type="submission" date="2020-07" db="EMBL/GenBank/DDBJ databases">
        <authorList>
            <person name="Vera ALvarez R."/>
            <person name="Arias-Moreno D.M."/>
            <person name="Jimenez-Jacinto V."/>
            <person name="Jimenez-Bremont J.F."/>
            <person name="Swaminathan K."/>
            <person name="Moose S.P."/>
            <person name="Guerrero-Gonzalez M.L."/>
            <person name="Marino-Ramirez L."/>
            <person name="Landsman D."/>
            <person name="Rodriguez-Kessler M."/>
            <person name="Delgado-Sanchez P."/>
        </authorList>
    </citation>
    <scope>NUCLEOTIDE SEQUENCE</scope>
    <source>
        <tissue evidence="1">Cladode</tissue>
    </source>
</reference>
<proteinExistence type="predicted"/>
<sequence>MIILVFIVGETGIILPCTVRSGCTFKTLILHTFMLPPTSDSDIGLVQDSSLTYSLLAAVERRARSSCLENVCGFLEYSSTLFFLQFNWCITIGEGTTVSVAGAGEFRPTRDTDNDIECG</sequence>
<protein>
    <submittedName>
        <fullName evidence="1">Uncharacterized protein</fullName>
    </submittedName>
</protein>
<name>A0A7C8ZR52_OPUST</name>
<accession>A0A7C8ZR52</accession>
<dbReference type="EMBL" id="GISG01154711">
    <property type="protein sequence ID" value="MBA4648213.1"/>
    <property type="molecule type" value="Transcribed_RNA"/>
</dbReference>
<dbReference type="AlphaFoldDB" id="A0A7C8ZR52"/>
<reference evidence="1" key="1">
    <citation type="journal article" date="2013" name="J. Plant Res.">
        <title>Effect of fungi and light on seed germination of three Opuntia species from semiarid lands of central Mexico.</title>
        <authorList>
            <person name="Delgado-Sanchez P."/>
            <person name="Jimenez-Bremont J.F."/>
            <person name="Guerrero-Gonzalez Mde L."/>
            <person name="Flores J."/>
        </authorList>
    </citation>
    <scope>NUCLEOTIDE SEQUENCE</scope>
    <source>
        <tissue evidence="1">Cladode</tissue>
    </source>
</reference>
<organism evidence="1">
    <name type="scientific">Opuntia streptacantha</name>
    <name type="common">Prickly pear cactus</name>
    <name type="synonym">Opuntia cardona</name>
    <dbReference type="NCBI Taxonomy" id="393608"/>
    <lineage>
        <taxon>Eukaryota</taxon>
        <taxon>Viridiplantae</taxon>
        <taxon>Streptophyta</taxon>
        <taxon>Embryophyta</taxon>
        <taxon>Tracheophyta</taxon>
        <taxon>Spermatophyta</taxon>
        <taxon>Magnoliopsida</taxon>
        <taxon>eudicotyledons</taxon>
        <taxon>Gunneridae</taxon>
        <taxon>Pentapetalae</taxon>
        <taxon>Caryophyllales</taxon>
        <taxon>Cactineae</taxon>
        <taxon>Cactaceae</taxon>
        <taxon>Opuntioideae</taxon>
        <taxon>Opuntia</taxon>
    </lineage>
</organism>
<evidence type="ECO:0000313" key="1">
    <source>
        <dbReference type="EMBL" id="MBA4648213.1"/>
    </source>
</evidence>